<accession>A0ABV2H3S3</accession>
<keyword evidence="2" id="KW-1185">Reference proteome</keyword>
<gene>
    <name evidence="1" type="ORF">ABID21_001293</name>
</gene>
<dbReference type="EMBL" id="JBEPLJ010000004">
    <property type="protein sequence ID" value="MET3585191.1"/>
    <property type="molecule type" value="Genomic_DNA"/>
</dbReference>
<name>A0ABV2H3S3_9HYPH</name>
<dbReference type="Proteomes" id="UP001549031">
    <property type="component" value="Unassembled WGS sequence"/>
</dbReference>
<reference evidence="1 2" key="1">
    <citation type="submission" date="2024-06" db="EMBL/GenBank/DDBJ databases">
        <title>Genomic Encyclopedia of Type Strains, Phase IV (KMG-IV): sequencing the most valuable type-strain genomes for metagenomic binning, comparative biology and taxonomic classification.</title>
        <authorList>
            <person name="Goeker M."/>
        </authorList>
    </citation>
    <scope>NUCLEOTIDE SEQUENCE [LARGE SCALE GENOMIC DNA]</scope>
    <source>
        <strain evidence="1 2">DSM 105042</strain>
    </source>
</reference>
<proteinExistence type="predicted"/>
<evidence type="ECO:0000313" key="2">
    <source>
        <dbReference type="Proteomes" id="UP001549031"/>
    </source>
</evidence>
<evidence type="ECO:0000313" key="1">
    <source>
        <dbReference type="EMBL" id="MET3585191.1"/>
    </source>
</evidence>
<comment type="caution">
    <text evidence="1">The sequence shown here is derived from an EMBL/GenBank/DDBJ whole genome shotgun (WGS) entry which is preliminary data.</text>
</comment>
<sequence length="35" mass="3813">MTSTYCLIQLGSVGSTIHDRMQVFPSVSLGLLLML</sequence>
<organism evidence="1 2">
    <name type="scientific">Pseudorhizobium tarimense</name>
    <dbReference type="NCBI Taxonomy" id="1079109"/>
    <lineage>
        <taxon>Bacteria</taxon>
        <taxon>Pseudomonadati</taxon>
        <taxon>Pseudomonadota</taxon>
        <taxon>Alphaproteobacteria</taxon>
        <taxon>Hyphomicrobiales</taxon>
        <taxon>Rhizobiaceae</taxon>
        <taxon>Rhizobium/Agrobacterium group</taxon>
        <taxon>Pseudorhizobium</taxon>
    </lineage>
</organism>
<protein>
    <submittedName>
        <fullName evidence="1">Uncharacterized protein</fullName>
    </submittedName>
</protein>